<dbReference type="GO" id="GO:0030313">
    <property type="term" value="C:cell envelope"/>
    <property type="evidence" value="ECO:0007669"/>
    <property type="project" value="UniProtKB-SubCell"/>
</dbReference>
<dbReference type="InterPro" id="IPR018313">
    <property type="entry name" value="SBP_3_CS"/>
</dbReference>
<evidence type="ECO:0000256" key="3">
    <source>
        <dbReference type="ARBA" id="ARBA00022729"/>
    </source>
</evidence>
<feature type="chain" id="PRO_5038355508" evidence="5">
    <location>
        <begin position="20"/>
        <end position="268"/>
    </location>
</feature>
<dbReference type="PANTHER" id="PTHR35936:SF17">
    <property type="entry name" value="ARGININE-BINDING EXTRACELLULAR PROTEIN ARTP"/>
    <property type="match status" value="1"/>
</dbReference>
<dbReference type="InterPro" id="IPR001320">
    <property type="entry name" value="Iontro_rcpt_C"/>
</dbReference>
<evidence type="ECO:0000256" key="4">
    <source>
        <dbReference type="RuleBase" id="RU003744"/>
    </source>
</evidence>
<evidence type="ECO:0000259" key="6">
    <source>
        <dbReference type="SMART" id="SM00062"/>
    </source>
</evidence>
<dbReference type="PROSITE" id="PS01039">
    <property type="entry name" value="SBP_BACTERIAL_3"/>
    <property type="match status" value="1"/>
</dbReference>
<comment type="similarity">
    <text evidence="2 4">Belongs to the bacterial solute-binding protein 3 family.</text>
</comment>
<dbReference type="GO" id="GO:0016020">
    <property type="term" value="C:membrane"/>
    <property type="evidence" value="ECO:0007669"/>
    <property type="project" value="InterPro"/>
</dbReference>
<dbReference type="OrthoDB" id="8454826at2"/>
<evidence type="ECO:0000256" key="1">
    <source>
        <dbReference type="ARBA" id="ARBA00004196"/>
    </source>
</evidence>
<dbReference type="PROSITE" id="PS51257">
    <property type="entry name" value="PROKAR_LIPOPROTEIN"/>
    <property type="match status" value="1"/>
</dbReference>
<gene>
    <name evidence="8" type="ORF">SAMN04487820_102435</name>
</gene>
<dbReference type="Gene3D" id="3.40.190.10">
    <property type="entry name" value="Periplasmic binding protein-like II"/>
    <property type="match status" value="2"/>
</dbReference>
<dbReference type="SUPFAM" id="SSF53850">
    <property type="entry name" value="Periplasmic binding protein-like II"/>
    <property type="match status" value="1"/>
</dbReference>
<feature type="signal peptide" evidence="5">
    <location>
        <begin position="1"/>
        <end position="19"/>
    </location>
</feature>
<proteinExistence type="inferred from homology"/>
<accession>A0A1G8X8M2</accession>
<dbReference type="PANTHER" id="PTHR35936">
    <property type="entry name" value="MEMBRANE-BOUND LYTIC MUREIN TRANSGLYCOSYLASE F"/>
    <property type="match status" value="1"/>
</dbReference>
<dbReference type="SMART" id="SM00079">
    <property type="entry name" value="PBPe"/>
    <property type="match status" value="1"/>
</dbReference>
<dbReference type="InterPro" id="IPR001638">
    <property type="entry name" value="Solute-binding_3/MltF_N"/>
</dbReference>
<dbReference type="GO" id="GO:0015276">
    <property type="term" value="F:ligand-gated monoatomic ion channel activity"/>
    <property type="evidence" value="ECO:0007669"/>
    <property type="project" value="InterPro"/>
</dbReference>
<dbReference type="Proteomes" id="UP000199213">
    <property type="component" value="Unassembled WGS sequence"/>
</dbReference>
<keyword evidence="9" id="KW-1185">Reference proteome</keyword>
<evidence type="ECO:0000313" key="9">
    <source>
        <dbReference type="Proteomes" id="UP000199213"/>
    </source>
</evidence>
<evidence type="ECO:0000256" key="2">
    <source>
        <dbReference type="ARBA" id="ARBA00010333"/>
    </source>
</evidence>
<dbReference type="RefSeq" id="WP_092626686.1">
    <property type="nucleotide sequence ID" value="NZ_FNFM01000002.1"/>
</dbReference>
<sequence>MALRTTLRAAALLPALALAAAVAGCGSGGGGEAKGVPLVNEGQLTTCTNLPYEPFESRKDGEVVGFDIDLIDLVAKDLGVEQQVTNAPFTTIQSGQALNVGNCDVAAAAITITDVRKKNFDFSDPYFDATQALLAPKGSGLDSFEKLRGKTLGYQKGTTGAEYAKERAEKNGVTLKQFADLGLLLQNMRTGKIDAVINDDFALIDFADQNQKFEVTKKLKTDESYGFGVKTGNGELQNKINEVLAKAKEDGTYDRLYEKWFGHAPSEK</sequence>
<dbReference type="SMART" id="SM00062">
    <property type="entry name" value="PBPb"/>
    <property type="match status" value="1"/>
</dbReference>
<keyword evidence="3 5" id="KW-0732">Signal</keyword>
<dbReference type="AlphaFoldDB" id="A0A1G8X8M2"/>
<protein>
    <submittedName>
        <fullName evidence="8">Amino acid ABC transporter substrate-binding protein, PAAT family (TC 3.A.1.3.-)</fullName>
    </submittedName>
</protein>
<evidence type="ECO:0000256" key="5">
    <source>
        <dbReference type="SAM" id="SignalP"/>
    </source>
</evidence>
<feature type="domain" description="Solute-binding protein family 3/N-terminal" evidence="6">
    <location>
        <begin position="43"/>
        <end position="264"/>
    </location>
</feature>
<evidence type="ECO:0000259" key="7">
    <source>
        <dbReference type="SMART" id="SM00079"/>
    </source>
</evidence>
<dbReference type="Pfam" id="PF00497">
    <property type="entry name" value="SBP_bac_3"/>
    <property type="match status" value="1"/>
</dbReference>
<feature type="domain" description="Ionotropic glutamate receptor C-terminal" evidence="7">
    <location>
        <begin position="43"/>
        <end position="263"/>
    </location>
</feature>
<dbReference type="EMBL" id="FNFM01000002">
    <property type="protein sequence ID" value="SDJ86666.1"/>
    <property type="molecule type" value="Genomic_DNA"/>
</dbReference>
<comment type="subcellular location">
    <subcellularLocation>
        <location evidence="1">Cell envelope</location>
    </subcellularLocation>
</comment>
<name>A0A1G8X8M2_ACTMZ</name>
<reference evidence="9" key="1">
    <citation type="submission" date="2016-10" db="EMBL/GenBank/DDBJ databases">
        <authorList>
            <person name="Varghese N."/>
            <person name="Submissions S."/>
        </authorList>
    </citation>
    <scope>NUCLEOTIDE SEQUENCE [LARGE SCALE GENOMIC DNA]</scope>
    <source>
        <strain evidence="9">DSM 45460</strain>
    </source>
</reference>
<evidence type="ECO:0000313" key="8">
    <source>
        <dbReference type="EMBL" id="SDJ86666.1"/>
    </source>
</evidence>
<organism evidence="8 9">
    <name type="scientific">Actinopolyspora mzabensis</name>
    <dbReference type="NCBI Taxonomy" id="995066"/>
    <lineage>
        <taxon>Bacteria</taxon>
        <taxon>Bacillati</taxon>
        <taxon>Actinomycetota</taxon>
        <taxon>Actinomycetes</taxon>
        <taxon>Actinopolysporales</taxon>
        <taxon>Actinopolysporaceae</taxon>
        <taxon>Actinopolyspora</taxon>
    </lineage>
</organism>